<feature type="domain" description="Thioesterase" evidence="3">
    <location>
        <begin position="51"/>
        <end position="128"/>
    </location>
</feature>
<evidence type="ECO:0000256" key="2">
    <source>
        <dbReference type="ARBA" id="ARBA00022801"/>
    </source>
</evidence>
<protein>
    <submittedName>
        <fullName evidence="4">PaaI family thioesterase</fullName>
    </submittedName>
</protein>
<evidence type="ECO:0000259" key="3">
    <source>
        <dbReference type="Pfam" id="PF03061"/>
    </source>
</evidence>
<dbReference type="RefSeq" id="WP_193637102.1">
    <property type="nucleotide sequence ID" value="NZ_JADCSA010000003.1"/>
</dbReference>
<dbReference type="Gene3D" id="3.10.129.10">
    <property type="entry name" value="Hotdog Thioesterase"/>
    <property type="match status" value="1"/>
</dbReference>
<dbReference type="InterPro" id="IPR006683">
    <property type="entry name" value="Thioestr_dom"/>
</dbReference>
<dbReference type="InterPro" id="IPR039298">
    <property type="entry name" value="ACOT13"/>
</dbReference>
<evidence type="ECO:0000256" key="1">
    <source>
        <dbReference type="ARBA" id="ARBA00008324"/>
    </source>
</evidence>
<dbReference type="Pfam" id="PF03061">
    <property type="entry name" value="4HBT"/>
    <property type="match status" value="1"/>
</dbReference>
<sequence>MDGYEQLTWVAQGVVPVPIATTLEMDGFDVERGSVTVYLTPDPVKHWNPIGMMHGGVISTLLDTAAACSVHSTLAAGETYTSLDLNVKFLRAVTEESGRLRCVGSVAHRGRRTALAEAHLYDAADRLVAQATSTCMIFS</sequence>
<dbReference type="InterPro" id="IPR029069">
    <property type="entry name" value="HotDog_dom_sf"/>
</dbReference>
<dbReference type="PANTHER" id="PTHR21660:SF1">
    <property type="entry name" value="ACYL-COENZYME A THIOESTERASE 13"/>
    <property type="match status" value="1"/>
</dbReference>
<dbReference type="PANTHER" id="PTHR21660">
    <property type="entry name" value="THIOESTERASE SUPERFAMILY MEMBER-RELATED"/>
    <property type="match status" value="1"/>
</dbReference>
<dbReference type="InterPro" id="IPR003736">
    <property type="entry name" value="PAAI_dom"/>
</dbReference>
<keyword evidence="5" id="KW-1185">Reference proteome</keyword>
<dbReference type="NCBIfam" id="TIGR00369">
    <property type="entry name" value="unchar_dom_1"/>
    <property type="match status" value="1"/>
</dbReference>
<reference evidence="4 5" key="1">
    <citation type="submission" date="2020-10" db="EMBL/GenBank/DDBJ databases">
        <title>Nocardioides sp. isolated from sludge.</title>
        <authorList>
            <person name="Zhang X."/>
        </authorList>
    </citation>
    <scope>NUCLEOTIDE SEQUENCE [LARGE SCALE GENOMIC DNA]</scope>
    <source>
        <strain evidence="4 5">Y6</strain>
    </source>
</reference>
<gene>
    <name evidence="4" type="ORF">IEQ44_03740</name>
</gene>
<dbReference type="SUPFAM" id="SSF54637">
    <property type="entry name" value="Thioesterase/thiol ester dehydrase-isomerase"/>
    <property type="match status" value="1"/>
</dbReference>
<keyword evidence="2" id="KW-0378">Hydrolase</keyword>
<accession>A0ABR9RRI2</accession>
<dbReference type="CDD" id="cd03443">
    <property type="entry name" value="PaaI_thioesterase"/>
    <property type="match status" value="1"/>
</dbReference>
<organism evidence="4 5">
    <name type="scientific">Nocardioides malaquae</name>
    <dbReference type="NCBI Taxonomy" id="2773426"/>
    <lineage>
        <taxon>Bacteria</taxon>
        <taxon>Bacillati</taxon>
        <taxon>Actinomycetota</taxon>
        <taxon>Actinomycetes</taxon>
        <taxon>Propionibacteriales</taxon>
        <taxon>Nocardioidaceae</taxon>
        <taxon>Nocardioides</taxon>
    </lineage>
</organism>
<name>A0ABR9RRI2_9ACTN</name>
<comment type="caution">
    <text evidence="4">The sequence shown here is derived from an EMBL/GenBank/DDBJ whole genome shotgun (WGS) entry which is preliminary data.</text>
</comment>
<evidence type="ECO:0000313" key="4">
    <source>
        <dbReference type="EMBL" id="MBE7323760.1"/>
    </source>
</evidence>
<dbReference type="Proteomes" id="UP000756387">
    <property type="component" value="Unassembled WGS sequence"/>
</dbReference>
<proteinExistence type="inferred from homology"/>
<evidence type="ECO:0000313" key="5">
    <source>
        <dbReference type="Proteomes" id="UP000756387"/>
    </source>
</evidence>
<comment type="similarity">
    <text evidence="1">Belongs to the thioesterase PaaI family.</text>
</comment>
<dbReference type="EMBL" id="JADCSA010000003">
    <property type="protein sequence ID" value="MBE7323760.1"/>
    <property type="molecule type" value="Genomic_DNA"/>
</dbReference>